<dbReference type="EMBL" id="JACDTQ010000823">
    <property type="protein sequence ID" value="KAF5925154.1"/>
    <property type="molecule type" value="Genomic_DNA"/>
</dbReference>
<name>A0A7J7FBR2_DICBM</name>
<protein>
    <submittedName>
        <fullName evidence="1">Uncharacterized protein</fullName>
    </submittedName>
</protein>
<keyword evidence="2" id="KW-1185">Reference proteome</keyword>
<evidence type="ECO:0000313" key="2">
    <source>
        <dbReference type="Proteomes" id="UP000551758"/>
    </source>
</evidence>
<accession>A0A7J7FBR2</accession>
<reference evidence="1 2" key="1">
    <citation type="journal article" date="2020" name="Mol. Biol. Evol.">
        <title>Interspecific Gene Flow and the Evolution of Specialization in Black and White Rhinoceros.</title>
        <authorList>
            <person name="Moodley Y."/>
            <person name="Westbury M.V."/>
            <person name="Russo I.M."/>
            <person name="Gopalakrishnan S."/>
            <person name="Rakotoarivelo A."/>
            <person name="Olsen R.A."/>
            <person name="Prost S."/>
            <person name="Tunstall T."/>
            <person name="Ryder O.A."/>
            <person name="Dalen L."/>
            <person name="Bruford M.W."/>
        </authorList>
    </citation>
    <scope>NUCLEOTIDE SEQUENCE [LARGE SCALE GENOMIC DNA]</scope>
    <source>
        <strain evidence="1">SBR-YM</strain>
        <tissue evidence="1">Skin</tissue>
    </source>
</reference>
<proteinExistence type="predicted"/>
<dbReference type="AlphaFoldDB" id="A0A7J7FBR2"/>
<organism evidence="1 2">
    <name type="scientific">Diceros bicornis minor</name>
    <name type="common">South-central black rhinoceros</name>
    <dbReference type="NCBI Taxonomy" id="77932"/>
    <lineage>
        <taxon>Eukaryota</taxon>
        <taxon>Metazoa</taxon>
        <taxon>Chordata</taxon>
        <taxon>Craniata</taxon>
        <taxon>Vertebrata</taxon>
        <taxon>Euteleostomi</taxon>
        <taxon>Mammalia</taxon>
        <taxon>Eutheria</taxon>
        <taxon>Laurasiatheria</taxon>
        <taxon>Perissodactyla</taxon>
        <taxon>Rhinocerotidae</taxon>
        <taxon>Diceros</taxon>
    </lineage>
</organism>
<comment type="caution">
    <text evidence="1">The sequence shown here is derived from an EMBL/GenBank/DDBJ whole genome shotgun (WGS) entry which is preliminary data.</text>
</comment>
<gene>
    <name evidence="1" type="ORF">HPG69_008837</name>
</gene>
<evidence type="ECO:0000313" key="1">
    <source>
        <dbReference type="EMBL" id="KAF5925154.1"/>
    </source>
</evidence>
<dbReference type="Proteomes" id="UP000551758">
    <property type="component" value="Unassembled WGS sequence"/>
</dbReference>
<sequence length="102" mass="10931">MLELRVAGLQGWRDPSGVHVHWMVCSAPNTVERFQGGRVMPAVAASLVIQGARLYAVSASMIVKGSSGEEVLYHQKSPPQPGKDSQDFCLRSVSCLASGMLC</sequence>